<dbReference type="InterPro" id="IPR001789">
    <property type="entry name" value="Sig_transdc_resp-reg_receiver"/>
</dbReference>
<reference evidence="8" key="1">
    <citation type="submission" date="2022-11" db="EMBL/GenBank/DDBJ databases">
        <title>High-quality draft genome sequence of Galbibacter sp. strain CMA-7.</title>
        <authorList>
            <person name="Wei L."/>
            <person name="Dong C."/>
            <person name="Shao Z."/>
        </authorList>
    </citation>
    <scope>NUCLEOTIDE SEQUENCE</scope>
    <source>
        <strain evidence="8">CMA-7</strain>
    </source>
</reference>
<dbReference type="PROSITE" id="PS50043">
    <property type="entry name" value="HTH_LUXR_2"/>
    <property type="match status" value="1"/>
</dbReference>
<feature type="domain" description="HTH luxR-type" evidence="6">
    <location>
        <begin position="139"/>
        <end position="204"/>
    </location>
</feature>
<gene>
    <name evidence="8" type="ORF">OSR52_08835</name>
</gene>
<dbReference type="Pfam" id="PF00072">
    <property type="entry name" value="Response_reg"/>
    <property type="match status" value="1"/>
</dbReference>
<keyword evidence="3" id="KW-0238">DNA-binding</keyword>
<evidence type="ECO:0000256" key="3">
    <source>
        <dbReference type="ARBA" id="ARBA00023125"/>
    </source>
</evidence>
<protein>
    <submittedName>
        <fullName evidence="8">Response regulator transcription factor</fullName>
    </submittedName>
</protein>
<dbReference type="SMART" id="SM00421">
    <property type="entry name" value="HTH_LUXR"/>
    <property type="match status" value="1"/>
</dbReference>
<dbReference type="PANTHER" id="PTHR43214">
    <property type="entry name" value="TWO-COMPONENT RESPONSE REGULATOR"/>
    <property type="match status" value="1"/>
</dbReference>
<accession>A0ABT6FRT3</accession>
<evidence type="ECO:0000256" key="5">
    <source>
        <dbReference type="PROSITE-ProRule" id="PRU00169"/>
    </source>
</evidence>
<organism evidence="8 9">
    <name type="scientific">Galbibacter pacificus</name>
    <dbReference type="NCBI Taxonomy" id="2996052"/>
    <lineage>
        <taxon>Bacteria</taxon>
        <taxon>Pseudomonadati</taxon>
        <taxon>Bacteroidota</taxon>
        <taxon>Flavobacteriia</taxon>
        <taxon>Flavobacteriales</taxon>
        <taxon>Flavobacteriaceae</taxon>
        <taxon>Galbibacter</taxon>
    </lineage>
</organism>
<evidence type="ECO:0000259" key="6">
    <source>
        <dbReference type="PROSITE" id="PS50043"/>
    </source>
</evidence>
<proteinExistence type="predicted"/>
<dbReference type="Pfam" id="PF00196">
    <property type="entry name" value="GerE"/>
    <property type="match status" value="1"/>
</dbReference>
<keyword evidence="1 5" id="KW-0597">Phosphoprotein</keyword>
<dbReference type="PROSITE" id="PS50110">
    <property type="entry name" value="RESPONSE_REGULATORY"/>
    <property type="match status" value="1"/>
</dbReference>
<dbReference type="SUPFAM" id="SSF52172">
    <property type="entry name" value="CheY-like"/>
    <property type="match status" value="1"/>
</dbReference>
<dbReference type="InterPro" id="IPR000792">
    <property type="entry name" value="Tscrpt_reg_LuxR_C"/>
</dbReference>
<dbReference type="Gene3D" id="3.40.50.2300">
    <property type="match status" value="1"/>
</dbReference>
<dbReference type="EMBL" id="JAPMUA010000003">
    <property type="protein sequence ID" value="MDG3585975.1"/>
    <property type="molecule type" value="Genomic_DNA"/>
</dbReference>
<evidence type="ECO:0000313" key="8">
    <source>
        <dbReference type="EMBL" id="MDG3585975.1"/>
    </source>
</evidence>
<sequence>MSNGLSFILADDHPLILEGNAAFLSKNGFLIKGVATNGNDAFNQILKEQPDFAILDMDMPVLNGIEVARALKGKQFHIKIIILSLHKNEDILRNIGLCIDGYILKEDALSELLTCIDVLLSHKNYVSSTIKNANLYDPKNEEIKNLTVSEVKILRLIAKNMTSQEIADSLFLSKRTVEKHRSNVVKKLNLDSSPHALVLWVQKNIDSLL</sequence>
<dbReference type="RefSeq" id="WP_277900110.1">
    <property type="nucleotide sequence ID" value="NZ_JAPMUA010000003.1"/>
</dbReference>
<dbReference type="InterPro" id="IPR058245">
    <property type="entry name" value="NreC/VraR/RcsB-like_REC"/>
</dbReference>
<dbReference type="PRINTS" id="PR00038">
    <property type="entry name" value="HTHLUXR"/>
</dbReference>
<dbReference type="Proteomes" id="UP001153642">
    <property type="component" value="Unassembled WGS sequence"/>
</dbReference>
<keyword evidence="4" id="KW-0804">Transcription</keyword>
<dbReference type="InterPro" id="IPR011006">
    <property type="entry name" value="CheY-like_superfamily"/>
</dbReference>
<evidence type="ECO:0000313" key="9">
    <source>
        <dbReference type="Proteomes" id="UP001153642"/>
    </source>
</evidence>
<feature type="domain" description="Response regulatory" evidence="7">
    <location>
        <begin position="6"/>
        <end position="120"/>
    </location>
</feature>
<dbReference type="InterPro" id="IPR039420">
    <property type="entry name" value="WalR-like"/>
</dbReference>
<evidence type="ECO:0000256" key="1">
    <source>
        <dbReference type="ARBA" id="ARBA00022553"/>
    </source>
</evidence>
<feature type="modified residue" description="4-aspartylphosphate" evidence="5">
    <location>
        <position position="56"/>
    </location>
</feature>
<dbReference type="SMART" id="SM00448">
    <property type="entry name" value="REC"/>
    <property type="match status" value="1"/>
</dbReference>
<dbReference type="PANTHER" id="PTHR43214:SF41">
    <property type="entry name" value="NITRATE_NITRITE RESPONSE REGULATOR PROTEIN NARP"/>
    <property type="match status" value="1"/>
</dbReference>
<evidence type="ECO:0000259" key="7">
    <source>
        <dbReference type="PROSITE" id="PS50110"/>
    </source>
</evidence>
<dbReference type="CDD" id="cd17535">
    <property type="entry name" value="REC_NarL-like"/>
    <property type="match status" value="1"/>
</dbReference>
<keyword evidence="9" id="KW-1185">Reference proteome</keyword>
<name>A0ABT6FRT3_9FLAO</name>
<dbReference type="CDD" id="cd06170">
    <property type="entry name" value="LuxR_C_like"/>
    <property type="match status" value="1"/>
</dbReference>
<keyword evidence="2" id="KW-0805">Transcription regulation</keyword>
<evidence type="ECO:0000256" key="4">
    <source>
        <dbReference type="ARBA" id="ARBA00023163"/>
    </source>
</evidence>
<comment type="caution">
    <text evidence="8">The sequence shown here is derived from an EMBL/GenBank/DDBJ whole genome shotgun (WGS) entry which is preliminary data.</text>
</comment>
<evidence type="ECO:0000256" key="2">
    <source>
        <dbReference type="ARBA" id="ARBA00023015"/>
    </source>
</evidence>